<feature type="region of interest" description="Disordered" evidence="1">
    <location>
        <begin position="18"/>
        <end position="37"/>
    </location>
</feature>
<gene>
    <name evidence="2" type="ORF">F2Q68_00017623</name>
</gene>
<dbReference type="Proteomes" id="UP000712281">
    <property type="component" value="Unassembled WGS sequence"/>
</dbReference>
<proteinExistence type="predicted"/>
<organism evidence="2 3">
    <name type="scientific">Brassica cretica</name>
    <name type="common">Mustard</name>
    <dbReference type="NCBI Taxonomy" id="69181"/>
    <lineage>
        <taxon>Eukaryota</taxon>
        <taxon>Viridiplantae</taxon>
        <taxon>Streptophyta</taxon>
        <taxon>Embryophyta</taxon>
        <taxon>Tracheophyta</taxon>
        <taxon>Spermatophyta</taxon>
        <taxon>Magnoliopsida</taxon>
        <taxon>eudicotyledons</taxon>
        <taxon>Gunneridae</taxon>
        <taxon>Pentapetalae</taxon>
        <taxon>rosids</taxon>
        <taxon>malvids</taxon>
        <taxon>Brassicales</taxon>
        <taxon>Brassicaceae</taxon>
        <taxon>Brassiceae</taxon>
        <taxon>Brassica</taxon>
    </lineage>
</organism>
<feature type="compositionally biased region" description="Polar residues" evidence="1">
    <location>
        <begin position="20"/>
        <end position="37"/>
    </location>
</feature>
<name>A0A8S9HNF5_BRACR</name>
<reference evidence="2" key="1">
    <citation type="submission" date="2019-12" db="EMBL/GenBank/DDBJ databases">
        <title>Genome sequencing and annotation of Brassica cretica.</title>
        <authorList>
            <person name="Studholme D.J."/>
            <person name="Sarris P.F."/>
        </authorList>
    </citation>
    <scope>NUCLEOTIDE SEQUENCE</scope>
    <source>
        <strain evidence="2">PFS-001/15</strain>
        <tissue evidence="2">Leaf</tissue>
    </source>
</reference>
<comment type="caution">
    <text evidence="2">The sequence shown here is derived from an EMBL/GenBank/DDBJ whole genome shotgun (WGS) entry which is preliminary data.</text>
</comment>
<sequence>MGEEATFGFRQIRFRVGATEESSSPTQTREGSLTSSRGKLSQWNDELINSFVGLADGVVPGF</sequence>
<protein>
    <submittedName>
        <fullName evidence="2">Uncharacterized protein</fullName>
    </submittedName>
</protein>
<dbReference type="AlphaFoldDB" id="A0A8S9HNF5"/>
<evidence type="ECO:0000313" key="3">
    <source>
        <dbReference type="Proteomes" id="UP000712281"/>
    </source>
</evidence>
<evidence type="ECO:0000313" key="2">
    <source>
        <dbReference type="EMBL" id="KAF2559463.1"/>
    </source>
</evidence>
<dbReference type="EMBL" id="QGKW02001940">
    <property type="protein sequence ID" value="KAF2559463.1"/>
    <property type="molecule type" value="Genomic_DNA"/>
</dbReference>
<accession>A0A8S9HNF5</accession>
<evidence type="ECO:0000256" key="1">
    <source>
        <dbReference type="SAM" id="MobiDB-lite"/>
    </source>
</evidence>